<dbReference type="SUPFAM" id="SSF49265">
    <property type="entry name" value="Fibronectin type III"/>
    <property type="match status" value="1"/>
</dbReference>
<dbReference type="Pfam" id="PF13517">
    <property type="entry name" value="FG-GAP_3"/>
    <property type="match status" value="3"/>
</dbReference>
<dbReference type="InterPro" id="IPR036116">
    <property type="entry name" value="FN3_sf"/>
</dbReference>
<dbReference type="InterPro" id="IPR028994">
    <property type="entry name" value="Integrin_alpha_N"/>
</dbReference>
<dbReference type="RefSeq" id="WP_189077326.1">
    <property type="nucleotide sequence ID" value="NZ_BMMX01000001.1"/>
</dbReference>
<dbReference type="PANTHER" id="PTHR46580">
    <property type="entry name" value="SENSOR KINASE-RELATED"/>
    <property type="match status" value="1"/>
</dbReference>
<protein>
    <recommendedName>
        <fullName evidence="5">Repeat domain-containing protein</fullName>
    </recommendedName>
</protein>
<dbReference type="Gene3D" id="2.40.128.340">
    <property type="match status" value="1"/>
</dbReference>
<proteinExistence type="predicted"/>
<dbReference type="EMBL" id="BMMX01000001">
    <property type="protein sequence ID" value="GGK73875.1"/>
    <property type="molecule type" value="Genomic_DNA"/>
</dbReference>
<evidence type="ECO:0000313" key="3">
    <source>
        <dbReference type="EMBL" id="GGK73875.1"/>
    </source>
</evidence>
<dbReference type="SUPFAM" id="SSF69318">
    <property type="entry name" value="Integrin alpha N-terminal domain"/>
    <property type="match status" value="1"/>
</dbReference>
<dbReference type="AlphaFoldDB" id="A0A8J3BTS7"/>
<feature type="signal peptide" evidence="2">
    <location>
        <begin position="1"/>
        <end position="28"/>
    </location>
</feature>
<dbReference type="Gene3D" id="2.60.120.1390">
    <property type="match status" value="3"/>
</dbReference>
<accession>A0A8J3BTS7</accession>
<gene>
    <name evidence="3" type="ORF">GCM10012284_04770</name>
</gene>
<dbReference type="Gene3D" id="2.130.10.130">
    <property type="entry name" value="Integrin alpha, N-terminal"/>
    <property type="match status" value="1"/>
</dbReference>
<dbReference type="InterPro" id="IPR021345">
    <property type="entry name" value="DUF2961"/>
</dbReference>
<dbReference type="InterPro" id="IPR013783">
    <property type="entry name" value="Ig-like_fold"/>
</dbReference>
<name>A0A8J3BTS7_9ACTN</name>
<dbReference type="Gene3D" id="2.60.40.10">
    <property type="entry name" value="Immunoglobulins"/>
    <property type="match status" value="1"/>
</dbReference>
<organism evidence="3 4">
    <name type="scientific">Mangrovihabitans endophyticus</name>
    <dbReference type="NCBI Taxonomy" id="1751298"/>
    <lineage>
        <taxon>Bacteria</taxon>
        <taxon>Bacillati</taxon>
        <taxon>Actinomycetota</taxon>
        <taxon>Actinomycetes</taxon>
        <taxon>Micromonosporales</taxon>
        <taxon>Micromonosporaceae</taxon>
        <taxon>Mangrovihabitans</taxon>
    </lineage>
</organism>
<dbReference type="Proteomes" id="UP000656042">
    <property type="component" value="Unassembled WGS sequence"/>
</dbReference>
<dbReference type="InterPro" id="IPR013517">
    <property type="entry name" value="FG-GAP"/>
</dbReference>
<comment type="caution">
    <text evidence="3">The sequence shown here is derived from an EMBL/GenBank/DDBJ whole genome shotgun (WGS) entry which is preliminary data.</text>
</comment>
<evidence type="ECO:0008006" key="5">
    <source>
        <dbReference type="Google" id="ProtNLM"/>
    </source>
</evidence>
<dbReference type="Pfam" id="PF11175">
    <property type="entry name" value="DUF2961"/>
    <property type="match status" value="1"/>
</dbReference>
<evidence type="ECO:0000313" key="4">
    <source>
        <dbReference type="Proteomes" id="UP000656042"/>
    </source>
</evidence>
<feature type="chain" id="PRO_5038562997" description="Repeat domain-containing protein" evidence="2">
    <location>
        <begin position="29"/>
        <end position="1088"/>
    </location>
</feature>
<dbReference type="GO" id="GO:0005975">
    <property type="term" value="P:carbohydrate metabolic process"/>
    <property type="evidence" value="ECO:0007669"/>
    <property type="project" value="UniProtKB-ARBA"/>
</dbReference>
<evidence type="ECO:0000256" key="1">
    <source>
        <dbReference type="ARBA" id="ARBA00022729"/>
    </source>
</evidence>
<reference evidence="3" key="1">
    <citation type="journal article" date="2014" name="Int. J. Syst. Evol. Microbiol.">
        <title>Complete genome sequence of Corynebacterium casei LMG S-19264T (=DSM 44701T), isolated from a smear-ripened cheese.</title>
        <authorList>
            <consortium name="US DOE Joint Genome Institute (JGI-PGF)"/>
            <person name="Walter F."/>
            <person name="Albersmeier A."/>
            <person name="Kalinowski J."/>
            <person name="Ruckert C."/>
        </authorList>
    </citation>
    <scope>NUCLEOTIDE SEQUENCE</scope>
    <source>
        <strain evidence="3">CGMCC 4.7299</strain>
    </source>
</reference>
<keyword evidence="4" id="KW-1185">Reference proteome</keyword>
<sequence length="1088" mass="114256">MVFGVSARVLLSLCGVLLGAGAPPPLHQAAPAAKTAPETVGWDAYRRLDLLPELTPGTQTRQFSSFDRSGGNDDGFSGRGSCLRTDGPGCVLAESRGAGEIDSLWFTRDDGDVTATGDIRIVLDGVTVLDAPLQHVVDGDLGAPFVWPLVSNADQNSGGVTVKVPMAYRASMLVTTTNNPSFYHVAYRRFADGTEVQRFDPDDPAADVVAELRAAGRADPKPARPGAVTTSVSVSLPANDTSTLAALDGPAAISAVRIRLPDPAATESALHTLRIRMTFDGRHTVDTPLGEFFGSGLGEREVRALMFGMDAEPGGWYTAWWPMPYASSATVALANTSGDAVAGVQAQIVHAPDSRWSAALGPAGSAGYFTTQSRAGTATAGADWPLVDQAGRGRLVGTVQVVRNETAGGNERAYLEGDERVHIDGSLSPQWHGTGTEDYYESGWYFNRGEYTGVFTGNTGHRIRTDGCAVECDSMYRLHIGDTIGYTTGLRMGIEHGPHNDVAVRESSTAFLYTRTDVASRITDTLTTGVAGDRTAHGYAEGNPAEQYQLPAVYEGDDDRDTLTDDIRASRGPVTFRMAIDPGNRGVRLRRTGDQNAAYQSATVTVDGADAGTWLQPLGNSMQRRLDDEHVLPPALTAGKSSITLRLTPADGSPSWTAARYTAFSLVEPFTDRVPPGGVGTVTVGAGRTHAVALTWALAGDDVGVAAYRVYASTEASVPTTPANLVGTSTTPQFRHGPLPAGQTRNYRVLAVDGSGNAGPVSPVVRATVRGRDTSDVDGDGRDDAVLFTQGAGADVYTARSTGHAFGPKTLAHDFFSLDAEVPLTGDVNGDGRADILTFTRGDTADVYVALATPTGFGPSATWHDYFAAGDEWPEVGDVNGDGLTDIITFARGDAGDVWVALSTGTGFGPSVRWQDDFGYGGERPAVGDFDGDGRDDIAVFTGGSQADVYVSLSNGVAFVPSGWKWHENFAVGGELPGTGDVDGDGRDDVVTFTRGGPADVYVSLSNGSAFVQTGWKWQDYFAAGAETPGLADVDGDGRTDILTFTGGTPAQADVWVATSTGTSFGPSAIWHDAFGSGTEVPRPSLTR</sequence>
<keyword evidence="1 2" id="KW-0732">Signal</keyword>
<evidence type="ECO:0000256" key="2">
    <source>
        <dbReference type="SAM" id="SignalP"/>
    </source>
</evidence>
<reference evidence="3" key="2">
    <citation type="submission" date="2020-09" db="EMBL/GenBank/DDBJ databases">
        <authorList>
            <person name="Sun Q."/>
            <person name="Zhou Y."/>
        </authorList>
    </citation>
    <scope>NUCLEOTIDE SEQUENCE</scope>
    <source>
        <strain evidence="3">CGMCC 4.7299</strain>
    </source>
</reference>